<feature type="transmembrane region" description="Helical" evidence="6">
    <location>
        <begin position="135"/>
        <end position="154"/>
    </location>
</feature>
<dbReference type="SUPFAM" id="SSF81653">
    <property type="entry name" value="Calcium ATPase, transduction domain A"/>
    <property type="match status" value="1"/>
</dbReference>
<dbReference type="GO" id="GO:0016887">
    <property type="term" value="F:ATP hydrolysis activity"/>
    <property type="evidence" value="ECO:0007669"/>
    <property type="project" value="InterPro"/>
</dbReference>
<feature type="transmembrane region" description="Helical" evidence="6">
    <location>
        <begin position="80"/>
        <end position="100"/>
    </location>
</feature>
<dbReference type="AlphaFoldDB" id="E4YNU1"/>
<name>E4YNU1_OIKDI</name>
<dbReference type="Gene3D" id="1.20.1110.10">
    <property type="entry name" value="Calcium-transporting ATPase, transmembrane domain"/>
    <property type="match status" value="2"/>
</dbReference>
<evidence type="ECO:0000256" key="6">
    <source>
        <dbReference type="SAM" id="Phobius"/>
    </source>
</evidence>
<feature type="non-terminal residue" evidence="9">
    <location>
        <position position="432"/>
    </location>
</feature>
<evidence type="ECO:0000256" key="4">
    <source>
        <dbReference type="ARBA" id="ARBA00022842"/>
    </source>
</evidence>
<dbReference type="PANTHER" id="PTHR24093">
    <property type="entry name" value="CATION TRANSPORTING ATPASE"/>
    <property type="match status" value="1"/>
</dbReference>
<dbReference type="SUPFAM" id="SSF81665">
    <property type="entry name" value="Calcium ATPase, transmembrane domain M"/>
    <property type="match status" value="1"/>
</dbReference>
<keyword evidence="6" id="KW-0812">Transmembrane</keyword>
<accession>E4YNU1</accession>
<keyword evidence="6" id="KW-0472">Membrane</keyword>
<feature type="domain" description="Cation-transporting P-type ATPase N-terminal" evidence="8">
    <location>
        <begin position="38"/>
        <end position="99"/>
    </location>
</feature>
<evidence type="ECO:0000259" key="8">
    <source>
        <dbReference type="Pfam" id="PF00690"/>
    </source>
</evidence>
<reference evidence="9" key="1">
    <citation type="journal article" date="2010" name="Science">
        <title>Plasticity of animal genome architecture unmasked by rapid evolution of a pelagic tunicate.</title>
        <authorList>
            <person name="Denoeud F."/>
            <person name="Henriet S."/>
            <person name="Mungpakdee S."/>
            <person name="Aury J.M."/>
            <person name="Da Silva C."/>
            <person name="Brinkmann H."/>
            <person name="Mikhaleva J."/>
            <person name="Olsen L.C."/>
            <person name="Jubin C."/>
            <person name="Canestro C."/>
            <person name="Bouquet J.M."/>
            <person name="Danks G."/>
            <person name="Poulain J."/>
            <person name="Campsteijn C."/>
            <person name="Adamski M."/>
            <person name="Cross I."/>
            <person name="Yadetie F."/>
            <person name="Muffato M."/>
            <person name="Louis A."/>
            <person name="Butcher S."/>
            <person name="Tsagkogeorga G."/>
            <person name="Konrad A."/>
            <person name="Singh S."/>
            <person name="Jensen M.F."/>
            <person name="Cong E.H."/>
            <person name="Eikeseth-Otteraa H."/>
            <person name="Noel B."/>
            <person name="Anthouard V."/>
            <person name="Porcel B.M."/>
            <person name="Kachouri-Lafond R."/>
            <person name="Nishino A."/>
            <person name="Ugolini M."/>
            <person name="Chourrout P."/>
            <person name="Nishida H."/>
            <person name="Aasland R."/>
            <person name="Huzurbazar S."/>
            <person name="Westhof E."/>
            <person name="Delsuc F."/>
            <person name="Lehrach H."/>
            <person name="Reinhardt R."/>
            <person name="Weissenbach J."/>
            <person name="Roy S.W."/>
            <person name="Artiguenave F."/>
            <person name="Postlethwait J.H."/>
            <person name="Manak J.R."/>
            <person name="Thompson E.M."/>
            <person name="Jaillon O."/>
            <person name="Du Pasquier L."/>
            <person name="Boudinot P."/>
            <person name="Liberles D.A."/>
            <person name="Volff J.N."/>
            <person name="Philippe H."/>
            <person name="Lenhard B."/>
            <person name="Roest Crollius H."/>
            <person name="Wincker P."/>
            <person name="Chourrout D."/>
        </authorList>
    </citation>
    <scope>NUCLEOTIDE SEQUENCE [LARGE SCALE GENOMIC DNA]</scope>
</reference>
<evidence type="ECO:0000313" key="9">
    <source>
        <dbReference type="EMBL" id="CBY37139.1"/>
    </source>
</evidence>
<sequence>MSKTKIEDRTSYGFVTAELRELMGLRGAEGLERVKEIGGVEEICKKLKVDPVSGLSTDGETDQRMAAFGRNYIEPKKAKSFLRLMWEAIQEITLIILMITPSGNINVSTSYQHYCVPESYAKDEESKNHNPYIEFIEGGAILLAVVVVVVVTAFNDWTKEKQFRGLQDKIESDQVFTVVRGNKSIEIAIADIVVGDICQVKYGDLLPADGIILQKRSNDVKIDESAMTGESDHVKKSVERDPLLFSGTHVMEGSGKMVVTCVGENSQSGQIFKLLGAGADSDGGPAPKIDAENPASGAKASSNDAAYKGETENLTTGGNSEGDDDKSILQAKLTSMALLIGKIGILVAALTVLVLIIKLIWFAAIDNQTTDSLDKMLEDCLYFKYILKFVIIGVTVLVVAVPEGLPLAVTISLAFSVKKMMADNNLVRHLGI</sequence>
<dbReference type="InterPro" id="IPR008250">
    <property type="entry name" value="ATPase_P-typ_transduc_dom_A_sf"/>
</dbReference>
<dbReference type="PANTHER" id="PTHR24093:SF369">
    <property type="entry name" value="CALCIUM-TRANSPORTING ATPASE"/>
    <property type="match status" value="1"/>
</dbReference>
<feature type="transmembrane region" description="Helical" evidence="6">
    <location>
        <begin position="336"/>
        <end position="365"/>
    </location>
</feature>
<dbReference type="Proteomes" id="UP000011014">
    <property type="component" value="Unassembled WGS sequence"/>
</dbReference>
<evidence type="ECO:0000256" key="1">
    <source>
        <dbReference type="ARBA" id="ARBA00004127"/>
    </source>
</evidence>
<protein>
    <submittedName>
        <fullName evidence="9">Uncharacterized protein</fullName>
    </submittedName>
</protein>
<keyword evidence="4" id="KW-0460">Magnesium</keyword>
<dbReference type="Gene3D" id="2.70.150.10">
    <property type="entry name" value="Calcium-transporting ATPase, cytoplasmic transduction domain A"/>
    <property type="match status" value="1"/>
</dbReference>
<dbReference type="GO" id="GO:0005524">
    <property type="term" value="F:ATP binding"/>
    <property type="evidence" value="ECO:0007669"/>
    <property type="project" value="UniProtKB-KW"/>
</dbReference>
<feature type="domain" description="P-type ATPase A" evidence="7">
    <location>
        <begin position="177"/>
        <end position="275"/>
    </location>
</feature>
<evidence type="ECO:0000259" key="7">
    <source>
        <dbReference type="Pfam" id="PF00122"/>
    </source>
</evidence>
<dbReference type="Pfam" id="PF00690">
    <property type="entry name" value="Cation_ATPase_N"/>
    <property type="match status" value="1"/>
</dbReference>
<feature type="region of interest" description="Disordered" evidence="5">
    <location>
        <begin position="283"/>
        <end position="322"/>
    </location>
</feature>
<organism evidence="9">
    <name type="scientific">Oikopleura dioica</name>
    <name type="common">Tunicate</name>
    <dbReference type="NCBI Taxonomy" id="34765"/>
    <lineage>
        <taxon>Eukaryota</taxon>
        <taxon>Metazoa</taxon>
        <taxon>Chordata</taxon>
        <taxon>Tunicata</taxon>
        <taxon>Appendicularia</taxon>
        <taxon>Copelata</taxon>
        <taxon>Oikopleuridae</taxon>
        <taxon>Oikopleura</taxon>
    </lineage>
</organism>
<dbReference type="GO" id="GO:0012505">
    <property type="term" value="C:endomembrane system"/>
    <property type="evidence" value="ECO:0007669"/>
    <property type="project" value="UniProtKB-SubCell"/>
</dbReference>
<keyword evidence="2" id="KW-0547">Nucleotide-binding</keyword>
<gene>
    <name evidence="9" type="ORF">GSOID_T00030218001</name>
</gene>
<evidence type="ECO:0000256" key="5">
    <source>
        <dbReference type="SAM" id="MobiDB-lite"/>
    </source>
</evidence>
<dbReference type="GO" id="GO:0051480">
    <property type="term" value="P:regulation of cytosolic calcium ion concentration"/>
    <property type="evidence" value="ECO:0007669"/>
    <property type="project" value="TreeGrafter"/>
</dbReference>
<dbReference type="InterPro" id="IPR001757">
    <property type="entry name" value="P_typ_ATPase"/>
</dbReference>
<dbReference type="InterPro" id="IPR004014">
    <property type="entry name" value="ATPase_P-typ_cation-transptr_N"/>
</dbReference>
<dbReference type="GO" id="GO:0005886">
    <property type="term" value="C:plasma membrane"/>
    <property type="evidence" value="ECO:0007669"/>
    <property type="project" value="TreeGrafter"/>
</dbReference>
<dbReference type="NCBIfam" id="TIGR01494">
    <property type="entry name" value="ATPase_P-type"/>
    <property type="match status" value="1"/>
</dbReference>
<feature type="transmembrane region" description="Helical" evidence="6">
    <location>
        <begin position="385"/>
        <end position="415"/>
    </location>
</feature>
<comment type="subcellular location">
    <subcellularLocation>
        <location evidence="1">Endomembrane system</location>
        <topology evidence="1">Multi-pass membrane protein</topology>
    </subcellularLocation>
</comment>
<keyword evidence="3" id="KW-0067">ATP-binding</keyword>
<evidence type="ECO:0000256" key="3">
    <source>
        <dbReference type="ARBA" id="ARBA00022840"/>
    </source>
</evidence>
<dbReference type="InterPro" id="IPR059000">
    <property type="entry name" value="ATPase_P-type_domA"/>
</dbReference>
<dbReference type="GO" id="GO:0005388">
    <property type="term" value="F:P-type calcium transporter activity"/>
    <property type="evidence" value="ECO:0007669"/>
    <property type="project" value="TreeGrafter"/>
</dbReference>
<dbReference type="FunFam" id="2.70.150.10:FF:000001">
    <property type="entry name" value="Calcium-transporting ATPase"/>
    <property type="match status" value="1"/>
</dbReference>
<dbReference type="Pfam" id="PF00122">
    <property type="entry name" value="E1-E2_ATPase"/>
    <property type="match status" value="1"/>
</dbReference>
<keyword evidence="6" id="KW-1133">Transmembrane helix</keyword>
<dbReference type="EMBL" id="FN654909">
    <property type="protein sequence ID" value="CBY37139.1"/>
    <property type="molecule type" value="Genomic_DNA"/>
</dbReference>
<proteinExistence type="predicted"/>
<evidence type="ECO:0000256" key="2">
    <source>
        <dbReference type="ARBA" id="ARBA00022741"/>
    </source>
</evidence>
<dbReference type="InterPro" id="IPR023298">
    <property type="entry name" value="ATPase_P-typ_TM_dom_sf"/>
</dbReference>